<feature type="transmembrane region" description="Helical" evidence="1">
    <location>
        <begin position="56"/>
        <end position="77"/>
    </location>
</feature>
<evidence type="ECO:0000313" key="3">
    <source>
        <dbReference type="Proteomes" id="UP001251528"/>
    </source>
</evidence>
<name>A0AAJ0CTG7_9HYPO</name>
<proteinExistence type="predicted"/>
<dbReference type="AlphaFoldDB" id="A0AAJ0CTG7"/>
<keyword evidence="1" id="KW-0812">Transmembrane</keyword>
<keyword evidence="3" id="KW-1185">Reference proteome</keyword>
<organism evidence="2 3">
    <name type="scientific">Conoideocrella luteorostrata</name>
    <dbReference type="NCBI Taxonomy" id="1105319"/>
    <lineage>
        <taxon>Eukaryota</taxon>
        <taxon>Fungi</taxon>
        <taxon>Dikarya</taxon>
        <taxon>Ascomycota</taxon>
        <taxon>Pezizomycotina</taxon>
        <taxon>Sordariomycetes</taxon>
        <taxon>Hypocreomycetidae</taxon>
        <taxon>Hypocreales</taxon>
        <taxon>Clavicipitaceae</taxon>
        <taxon>Conoideocrella</taxon>
    </lineage>
</organism>
<keyword evidence="1" id="KW-0472">Membrane</keyword>
<feature type="transmembrane region" description="Helical" evidence="1">
    <location>
        <begin position="218"/>
        <end position="240"/>
    </location>
</feature>
<gene>
    <name evidence="2" type="ORF">QQS21_003367</name>
</gene>
<protein>
    <submittedName>
        <fullName evidence="2">Uncharacterized protein</fullName>
    </submittedName>
</protein>
<sequence>MSEHLSATGARLGSLGIVTLLPCPSLPNIIAEWAAILPLICHLASHRDDFVTTGEIALIGSLSVGLFPPLGSLSGLARLLRRGTKYLDFASTKGGSSRTVWDVQWGSVFPCANGAASIAISNQLMRRHGGPVKRIPESIPQPQPMSEVTPKIILGQKNGSSSVSTASNQGKPGELSAAARLQNPSMRRYQNLCVYQFYRRRQKQSLRHKVHEIRMSRLYRLVCTVLLTGVAVFLCAFGTYGTATIIVCAVVSEIAARSVTVGRPSGYLNSNETRDACMLVASHENATEWHLYIGDRGIVDTLLNKPMFIVSQKNSSHLISTWLRLADYLQLAAMTFVAAQKAWDGVCLVVLMALHRSLHLTFHGQSLAGYWLNSEGVDAAVRSFEFSGRQAMIGAVQIFSKTTTSRWMDSILVPHPRRDAWLALLDGHELQGSFNSRDLKWIEKAADAAVAAAEVLKKEFGQRRQDV</sequence>
<dbReference type="Proteomes" id="UP001251528">
    <property type="component" value="Unassembled WGS sequence"/>
</dbReference>
<dbReference type="EMBL" id="JASWJB010000044">
    <property type="protein sequence ID" value="KAK2606196.1"/>
    <property type="molecule type" value="Genomic_DNA"/>
</dbReference>
<reference evidence="2" key="1">
    <citation type="submission" date="2023-06" db="EMBL/GenBank/DDBJ databases">
        <title>Conoideocrella luteorostrata (Hypocreales: Clavicipitaceae), a potential biocontrol fungus for elongate hemlock scale in United States Christmas tree production areas.</title>
        <authorList>
            <person name="Barrett H."/>
            <person name="Lovett B."/>
            <person name="Macias A.M."/>
            <person name="Stajich J.E."/>
            <person name="Kasson M.T."/>
        </authorList>
    </citation>
    <scope>NUCLEOTIDE SEQUENCE</scope>
    <source>
        <strain evidence="2">ARSEF 14590</strain>
    </source>
</reference>
<evidence type="ECO:0000313" key="2">
    <source>
        <dbReference type="EMBL" id="KAK2606196.1"/>
    </source>
</evidence>
<keyword evidence="1" id="KW-1133">Transmembrane helix</keyword>
<comment type="caution">
    <text evidence="2">The sequence shown here is derived from an EMBL/GenBank/DDBJ whole genome shotgun (WGS) entry which is preliminary data.</text>
</comment>
<accession>A0AAJ0CTG7</accession>
<evidence type="ECO:0000256" key="1">
    <source>
        <dbReference type="SAM" id="Phobius"/>
    </source>
</evidence>
<feature type="transmembrane region" description="Helical" evidence="1">
    <location>
        <begin position="12"/>
        <end position="36"/>
    </location>
</feature>